<dbReference type="AlphaFoldDB" id="A0A5C1NKE6"/>
<dbReference type="Gene3D" id="1.10.10.60">
    <property type="entry name" value="Homeodomain-like"/>
    <property type="match status" value="1"/>
</dbReference>
<name>A0A5C1NKE6_9GAMM</name>
<evidence type="ECO:0000256" key="1">
    <source>
        <dbReference type="ARBA" id="ARBA00023015"/>
    </source>
</evidence>
<reference evidence="5" key="1">
    <citation type="submission" date="2021-02" db="EMBL/GenBank/DDBJ databases">
        <title>Strain Y2R2, a novel species of the genus Halomonas.</title>
        <authorList>
            <person name="Huang H."/>
        </authorList>
    </citation>
    <scope>NUCLEOTIDE SEQUENCE</scope>
    <source>
        <strain evidence="5">Y2R2</strain>
    </source>
</reference>
<dbReference type="InterPro" id="IPR018060">
    <property type="entry name" value="HTH_AraC"/>
</dbReference>
<keyword evidence="3" id="KW-0804">Transcription</keyword>
<dbReference type="InterPro" id="IPR009057">
    <property type="entry name" value="Homeodomain-like_sf"/>
</dbReference>
<dbReference type="SUPFAM" id="SSF46689">
    <property type="entry name" value="Homeodomain-like"/>
    <property type="match status" value="2"/>
</dbReference>
<evidence type="ECO:0000259" key="4">
    <source>
        <dbReference type="PROSITE" id="PS01124"/>
    </source>
</evidence>
<dbReference type="GO" id="GO:0003700">
    <property type="term" value="F:DNA-binding transcription factor activity"/>
    <property type="evidence" value="ECO:0007669"/>
    <property type="project" value="InterPro"/>
</dbReference>
<dbReference type="KEGG" id="hbh:E4T21_18120"/>
<organism evidence="5 6">
    <name type="scientific">Halomonas binhaiensis</name>
    <dbReference type="NCBI Taxonomy" id="2562282"/>
    <lineage>
        <taxon>Bacteria</taxon>
        <taxon>Pseudomonadati</taxon>
        <taxon>Pseudomonadota</taxon>
        <taxon>Gammaproteobacteria</taxon>
        <taxon>Oceanospirillales</taxon>
        <taxon>Halomonadaceae</taxon>
        <taxon>Halomonas</taxon>
    </lineage>
</organism>
<dbReference type="PANTHER" id="PTHR46796:SF12">
    <property type="entry name" value="HTH-TYPE DNA-BINDING TRANSCRIPTIONAL ACTIVATOR EUTR"/>
    <property type="match status" value="1"/>
</dbReference>
<feature type="domain" description="HTH araC/xylS-type" evidence="4">
    <location>
        <begin position="211"/>
        <end position="315"/>
    </location>
</feature>
<evidence type="ECO:0000256" key="2">
    <source>
        <dbReference type="ARBA" id="ARBA00023125"/>
    </source>
</evidence>
<proteinExistence type="predicted"/>
<sequence>MLLNNESVQNAPKRCVWESWDADEHAHNLTDWSQEYDQFSGGAFYGRIDEIQLGGMQVFKEYTSHAVWQQCNVWPNSLWLGIPAYRQGCRIDGRPVGDDEVMCQPGAHDFELVTPDDFAIYGLVIDKRLLGGLAGAEVLDMLQASPQVLSRLVLSQHTRKAVAFLIEHLLARPREHLSVAVHQEILLLALLEIVHEERPNTQVTPSYQHRRQVVDCIREHLQVCPSPPVTLMELCKIANVSQRTLQYSFTSILGISPSRFLRMTRLNRVRRRLAAADGHATVTEVASDWGFYHLGQFAQDYRQLFGESPSDTLARCRSSIR</sequence>
<gene>
    <name evidence="5" type="ORF">E4T21_18120</name>
</gene>
<keyword evidence="2" id="KW-0238">DNA-binding</keyword>
<dbReference type="SMART" id="SM00342">
    <property type="entry name" value="HTH_ARAC"/>
    <property type="match status" value="1"/>
</dbReference>
<evidence type="ECO:0000313" key="5">
    <source>
        <dbReference type="EMBL" id="QEM83250.1"/>
    </source>
</evidence>
<dbReference type="EMBL" id="CP038437">
    <property type="protein sequence ID" value="QEM83250.1"/>
    <property type="molecule type" value="Genomic_DNA"/>
</dbReference>
<dbReference type="PANTHER" id="PTHR46796">
    <property type="entry name" value="HTH-TYPE TRANSCRIPTIONAL ACTIVATOR RHAS-RELATED"/>
    <property type="match status" value="1"/>
</dbReference>
<dbReference type="Pfam" id="PF12833">
    <property type="entry name" value="HTH_18"/>
    <property type="match status" value="1"/>
</dbReference>
<accession>A0A5C1NKE6</accession>
<evidence type="ECO:0000256" key="3">
    <source>
        <dbReference type="ARBA" id="ARBA00023163"/>
    </source>
</evidence>
<protein>
    <submittedName>
        <fullName evidence="5">Helix-turn-helix domain-containing protein</fullName>
    </submittedName>
</protein>
<dbReference type="InterPro" id="IPR018062">
    <property type="entry name" value="HTH_AraC-typ_CS"/>
</dbReference>
<dbReference type="PROSITE" id="PS01124">
    <property type="entry name" value="HTH_ARAC_FAMILY_2"/>
    <property type="match status" value="1"/>
</dbReference>
<dbReference type="OrthoDB" id="6003540at2"/>
<keyword evidence="1" id="KW-0805">Transcription regulation</keyword>
<dbReference type="Proteomes" id="UP000324285">
    <property type="component" value="Chromosome"/>
</dbReference>
<evidence type="ECO:0000313" key="6">
    <source>
        <dbReference type="Proteomes" id="UP000324285"/>
    </source>
</evidence>
<keyword evidence="6" id="KW-1185">Reference proteome</keyword>
<dbReference type="RefSeq" id="WP_149286372.1">
    <property type="nucleotide sequence ID" value="NZ_CP038437.2"/>
</dbReference>
<dbReference type="GO" id="GO:0043565">
    <property type="term" value="F:sequence-specific DNA binding"/>
    <property type="evidence" value="ECO:0007669"/>
    <property type="project" value="InterPro"/>
</dbReference>
<dbReference type="PROSITE" id="PS00041">
    <property type="entry name" value="HTH_ARAC_FAMILY_1"/>
    <property type="match status" value="1"/>
</dbReference>
<dbReference type="InterPro" id="IPR050204">
    <property type="entry name" value="AraC_XylS_family_regulators"/>
</dbReference>